<comment type="cofactor">
    <cofactor evidence="4">
        <name>thiamine diphosphate</name>
        <dbReference type="ChEBI" id="CHEBI:58937"/>
    </cofactor>
</comment>
<dbReference type="PANTHER" id="PTHR43195:SF1">
    <property type="entry name" value="FI06132P-RELATED"/>
    <property type="match status" value="1"/>
</dbReference>
<dbReference type="EMBL" id="JBHSKL010000012">
    <property type="protein sequence ID" value="MFC5225367.1"/>
    <property type="molecule type" value="Genomic_DNA"/>
</dbReference>
<organism evidence="14 15">
    <name type="scientific">Streptomyces fimbriatus</name>
    <dbReference type="NCBI Taxonomy" id="68197"/>
    <lineage>
        <taxon>Bacteria</taxon>
        <taxon>Bacillati</taxon>
        <taxon>Actinomycetota</taxon>
        <taxon>Actinomycetes</taxon>
        <taxon>Kitasatosporales</taxon>
        <taxon>Streptomycetaceae</taxon>
        <taxon>Streptomyces</taxon>
    </lineage>
</organism>
<dbReference type="NCBIfam" id="NF004559">
    <property type="entry name" value="PRK05899.2-5"/>
    <property type="match status" value="1"/>
</dbReference>
<evidence type="ECO:0000256" key="10">
    <source>
        <dbReference type="ARBA" id="ARBA00022842"/>
    </source>
</evidence>
<feature type="compositionally biased region" description="Low complexity" evidence="12">
    <location>
        <begin position="288"/>
        <end position="298"/>
    </location>
</feature>
<dbReference type="CDD" id="cd07033">
    <property type="entry name" value="TPP_PYR_DXS_TK_like"/>
    <property type="match status" value="1"/>
</dbReference>
<comment type="caution">
    <text evidence="14">The sequence shown here is derived from an EMBL/GenBank/DDBJ whole genome shotgun (WGS) entry which is preliminary data.</text>
</comment>
<dbReference type="Gene3D" id="3.40.50.970">
    <property type="match status" value="2"/>
</dbReference>
<name>A0ABW0D6E7_STRFI</name>
<dbReference type="RefSeq" id="WP_344644663.1">
    <property type="nucleotide sequence ID" value="NZ_BAAASS010000009.1"/>
</dbReference>
<dbReference type="SMART" id="SM00861">
    <property type="entry name" value="Transket_pyr"/>
    <property type="match status" value="1"/>
</dbReference>
<dbReference type="InterPro" id="IPR029061">
    <property type="entry name" value="THDP-binding"/>
</dbReference>
<comment type="cofactor">
    <cofactor evidence="3">
        <name>Mg(2+)</name>
        <dbReference type="ChEBI" id="CHEBI:18420"/>
    </cofactor>
</comment>
<dbReference type="PROSITE" id="PS00802">
    <property type="entry name" value="TRANSKETOLASE_2"/>
    <property type="match status" value="1"/>
</dbReference>
<keyword evidence="9" id="KW-0106">Calcium</keyword>
<dbReference type="CDD" id="cd02012">
    <property type="entry name" value="TPP_TK"/>
    <property type="match status" value="1"/>
</dbReference>
<evidence type="ECO:0000313" key="15">
    <source>
        <dbReference type="Proteomes" id="UP001596156"/>
    </source>
</evidence>
<evidence type="ECO:0000256" key="3">
    <source>
        <dbReference type="ARBA" id="ARBA00001946"/>
    </source>
</evidence>
<evidence type="ECO:0000259" key="13">
    <source>
        <dbReference type="SMART" id="SM00861"/>
    </source>
</evidence>
<dbReference type="Gene3D" id="3.40.50.920">
    <property type="match status" value="1"/>
</dbReference>
<dbReference type="InterPro" id="IPR033248">
    <property type="entry name" value="Transketolase_C"/>
</dbReference>
<evidence type="ECO:0000256" key="1">
    <source>
        <dbReference type="ARBA" id="ARBA00001913"/>
    </source>
</evidence>
<keyword evidence="10" id="KW-0460">Magnesium</keyword>
<proteinExistence type="inferred from homology"/>
<reference evidence="15" key="1">
    <citation type="journal article" date="2019" name="Int. J. Syst. Evol. Microbiol.">
        <title>The Global Catalogue of Microorganisms (GCM) 10K type strain sequencing project: providing services to taxonomists for standard genome sequencing and annotation.</title>
        <authorList>
            <consortium name="The Broad Institute Genomics Platform"/>
            <consortium name="The Broad Institute Genome Sequencing Center for Infectious Disease"/>
            <person name="Wu L."/>
            <person name="Ma J."/>
        </authorList>
    </citation>
    <scope>NUCLEOTIDE SEQUENCE [LARGE SCALE GENOMIC DNA]</scope>
    <source>
        <strain evidence="15">CCM 8479</strain>
    </source>
</reference>
<dbReference type="GO" id="GO:0004802">
    <property type="term" value="F:transketolase activity"/>
    <property type="evidence" value="ECO:0007669"/>
    <property type="project" value="UniProtKB-EC"/>
</dbReference>
<evidence type="ECO:0000256" key="9">
    <source>
        <dbReference type="ARBA" id="ARBA00022837"/>
    </source>
</evidence>
<evidence type="ECO:0000256" key="11">
    <source>
        <dbReference type="ARBA" id="ARBA00023052"/>
    </source>
</evidence>
<dbReference type="PANTHER" id="PTHR43195">
    <property type="entry name" value="TRANSKETOLASE"/>
    <property type="match status" value="1"/>
</dbReference>
<protein>
    <submittedName>
        <fullName evidence="14">Transketolase</fullName>
        <ecNumber evidence="14">2.2.1.1</ecNumber>
    </submittedName>
</protein>
<dbReference type="InterPro" id="IPR009014">
    <property type="entry name" value="Transketo_C/PFOR_II"/>
</dbReference>
<evidence type="ECO:0000256" key="12">
    <source>
        <dbReference type="SAM" id="MobiDB-lite"/>
    </source>
</evidence>
<dbReference type="Pfam" id="PF02779">
    <property type="entry name" value="Transket_pyr"/>
    <property type="match status" value="1"/>
</dbReference>
<keyword evidence="8" id="KW-0479">Metal-binding</keyword>
<keyword evidence="11" id="KW-0786">Thiamine pyrophosphate</keyword>
<dbReference type="Pfam" id="PF00456">
    <property type="entry name" value="Transketolase_N"/>
    <property type="match status" value="1"/>
</dbReference>
<comment type="similarity">
    <text evidence="5">Belongs to the transketolase family.</text>
</comment>
<dbReference type="SUPFAM" id="SSF52922">
    <property type="entry name" value="TK C-terminal domain-like"/>
    <property type="match status" value="1"/>
</dbReference>
<dbReference type="EC" id="2.2.1.1" evidence="14"/>
<evidence type="ECO:0000256" key="8">
    <source>
        <dbReference type="ARBA" id="ARBA00022723"/>
    </source>
</evidence>
<dbReference type="Proteomes" id="UP001596156">
    <property type="component" value="Unassembled WGS sequence"/>
</dbReference>
<dbReference type="Pfam" id="PF02780">
    <property type="entry name" value="Transketolase_C"/>
    <property type="match status" value="1"/>
</dbReference>
<gene>
    <name evidence="14" type="ORF">ACFPN6_12310</name>
</gene>
<comment type="cofactor">
    <cofactor evidence="1">
        <name>Ca(2+)</name>
        <dbReference type="ChEBI" id="CHEBI:29108"/>
    </cofactor>
</comment>
<evidence type="ECO:0000256" key="4">
    <source>
        <dbReference type="ARBA" id="ARBA00001964"/>
    </source>
</evidence>
<comment type="cofactor">
    <cofactor evidence="2">
        <name>Mn(2+)</name>
        <dbReference type="ChEBI" id="CHEBI:29035"/>
    </cofactor>
</comment>
<accession>A0ABW0D6E7</accession>
<dbReference type="InterPro" id="IPR020826">
    <property type="entry name" value="Transketolase_BS"/>
</dbReference>
<comment type="subunit">
    <text evidence="6">Homodimer.</text>
</comment>
<dbReference type="InterPro" id="IPR051424">
    <property type="entry name" value="Transketolase-like"/>
</dbReference>
<sequence>MNTGELVELGQQLRVDSVRAAAAAGSGHPTSSMSAADLMAVLFAHHFRYDFDRPDHPGNDRFILSKGHASPLMYAAYKAAGVLDDEELLTFRERGSRLEGHPTPRRLPWIETATGSLGQGLPVGVGIALAGKRLESADYRVWVLCGDSELAEGSVWEAAEQAAYEHLDNLTAIVDVNRLGQRGPTRHGHDLDAYARRFQAFGWHTVEVDGHDVDAVDRACGEAASTKGQPTAILARTLKGKGVEAVQDREGLHGKPLPEAEDAIAELGGPRDLRIRVRTPSGPGTPGAGAPPAGSTTALEPPRWDKGEEVATRNAFGEALAALGTARGDVVALDGEVGDSTRAEFFAKEHPERYFECYIAEQQMVATAVGMAARGWVPYASTFAAFLTRAHDFIRMASVSGSHLNLVGSHAGVAIGQDGPSQMGLEDLAMMRAVHGSTVLYPCDANQTARLVAQMADLDGIRYLRTSRGESAVIYGPDEEFPVGGSKVLRSSGRDRLTLVAAGVTVPEALAAADTLEGEGIAVRVIDLYSVKPVDRDTLRTAAEETGCLVTVEDHHPEGGLGDAVLDAFADGRPVPRLVRLAVRVMPGSASPGQQLHAAGIDAESIAAAGRLLVEEAVVP</sequence>
<dbReference type="InterPro" id="IPR005475">
    <property type="entry name" value="Transketolase-like_Pyr-bd"/>
</dbReference>
<evidence type="ECO:0000313" key="14">
    <source>
        <dbReference type="EMBL" id="MFC5225367.1"/>
    </source>
</evidence>
<keyword evidence="7 14" id="KW-0808">Transferase</keyword>
<evidence type="ECO:0000256" key="2">
    <source>
        <dbReference type="ARBA" id="ARBA00001936"/>
    </source>
</evidence>
<feature type="region of interest" description="Disordered" evidence="12">
    <location>
        <begin position="278"/>
        <end position="301"/>
    </location>
</feature>
<dbReference type="InterPro" id="IPR005474">
    <property type="entry name" value="Transketolase_N"/>
</dbReference>
<feature type="domain" description="Transketolase-like pyrimidine-binding" evidence="13">
    <location>
        <begin position="310"/>
        <end position="473"/>
    </location>
</feature>
<evidence type="ECO:0000256" key="6">
    <source>
        <dbReference type="ARBA" id="ARBA00011738"/>
    </source>
</evidence>
<evidence type="ECO:0000256" key="7">
    <source>
        <dbReference type="ARBA" id="ARBA00022679"/>
    </source>
</evidence>
<keyword evidence="15" id="KW-1185">Reference proteome</keyword>
<dbReference type="SUPFAM" id="SSF52518">
    <property type="entry name" value="Thiamin diphosphate-binding fold (THDP-binding)"/>
    <property type="match status" value="2"/>
</dbReference>
<evidence type="ECO:0000256" key="5">
    <source>
        <dbReference type="ARBA" id="ARBA00007131"/>
    </source>
</evidence>